<dbReference type="PANTHER" id="PTHR18901">
    <property type="entry name" value="2-DEOXYGLUCOSE-6-PHOSPHATE PHOSPHATASE 2"/>
    <property type="match status" value="1"/>
</dbReference>
<evidence type="ECO:0000313" key="1">
    <source>
        <dbReference type="EMBL" id="GGG10059.1"/>
    </source>
</evidence>
<protein>
    <submittedName>
        <fullName evidence="1">Haloacid dehalogenase</fullName>
    </submittedName>
</protein>
<dbReference type="Gene3D" id="1.10.150.240">
    <property type="entry name" value="Putative phosphatase, domain 2"/>
    <property type="match status" value="1"/>
</dbReference>
<proteinExistence type="predicted"/>
<dbReference type="SFLD" id="SFLDG01129">
    <property type="entry name" value="C1.5:_HAD__Beta-PGM__Phosphata"/>
    <property type="match status" value="1"/>
</dbReference>
<dbReference type="InterPro" id="IPR023198">
    <property type="entry name" value="PGP-like_dom2"/>
</dbReference>
<dbReference type="SFLD" id="SFLDS00003">
    <property type="entry name" value="Haloacid_Dehalogenase"/>
    <property type="match status" value="1"/>
</dbReference>
<keyword evidence="2" id="KW-1185">Reference proteome</keyword>
<dbReference type="SUPFAM" id="SSF56784">
    <property type="entry name" value="HAD-like"/>
    <property type="match status" value="1"/>
</dbReference>
<dbReference type="PANTHER" id="PTHR18901:SF38">
    <property type="entry name" value="PSEUDOURIDINE-5'-PHOSPHATASE"/>
    <property type="match status" value="1"/>
</dbReference>
<dbReference type="EMBL" id="BMCU01000002">
    <property type="protein sequence ID" value="GGG10059.1"/>
    <property type="molecule type" value="Genomic_DNA"/>
</dbReference>
<accession>A0A917FWM9</accession>
<reference evidence="1" key="1">
    <citation type="journal article" date="2014" name="Int. J. Syst. Evol. Microbiol.">
        <title>Complete genome sequence of Corynebacterium casei LMG S-19264T (=DSM 44701T), isolated from a smear-ripened cheese.</title>
        <authorList>
            <consortium name="US DOE Joint Genome Institute (JGI-PGF)"/>
            <person name="Walter F."/>
            <person name="Albersmeier A."/>
            <person name="Kalinowski J."/>
            <person name="Ruckert C."/>
        </authorList>
    </citation>
    <scope>NUCLEOTIDE SEQUENCE</scope>
    <source>
        <strain evidence="1">CCM 7905</strain>
    </source>
</reference>
<dbReference type="PRINTS" id="PR00413">
    <property type="entry name" value="HADHALOGNASE"/>
</dbReference>
<dbReference type="NCBIfam" id="TIGR01509">
    <property type="entry name" value="HAD-SF-IA-v3"/>
    <property type="match status" value="1"/>
</dbReference>
<comment type="caution">
    <text evidence="1">The sequence shown here is derived from an EMBL/GenBank/DDBJ whole genome shotgun (WGS) entry which is preliminary data.</text>
</comment>
<dbReference type="Gene3D" id="3.40.50.1000">
    <property type="entry name" value="HAD superfamily/HAD-like"/>
    <property type="match status" value="1"/>
</dbReference>
<dbReference type="Pfam" id="PF00702">
    <property type="entry name" value="Hydrolase"/>
    <property type="match status" value="1"/>
</dbReference>
<dbReference type="SFLD" id="SFLDG01135">
    <property type="entry name" value="C1.5.6:_HAD__Beta-PGM__Phospha"/>
    <property type="match status" value="1"/>
</dbReference>
<dbReference type="AlphaFoldDB" id="A0A917FWM9"/>
<dbReference type="Proteomes" id="UP000654257">
    <property type="component" value="Unassembled WGS sequence"/>
</dbReference>
<name>A0A917FWM9_9NOCA</name>
<dbReference type="InterPro" id="IPR006439">
    <property type="entry name" value="HAD-SF_hydro_IA"/>
</dbReference>
<organism evidence="1 2">
    <name type="scientific">Rhodococcoides trifolii</name>
    <dbReference type="NCBI Taxonomy" id="908250"/>
    <lineage>
        <taxon>Bacteria</taxon>
        <taxon>Bacillati</taxon>
        <taxon>Actinomycetota</taxon>
        <taxon>Actinomycetes</taxon>
        <taxon>Mycobacteriales</taxon>
        <taxon>Nocardiaceae</taxon>
        <taxon>Rhodococcoides</taxon>
    </lineage>
</organism>
<dbReference type="InterPro" id="IPR036412">
    <property type="entry name" value="HAD-like_sf"/>
</dbReference>
<dbReference type="InterPro" id="IPR023214">
    <property type="entry name" value="HAD_sf"/>
</dbReference>
<reference evidence="1" key="2">
    <citation type="submission" date="2020-09" db="EMBL/GenBank/DDBJ databases">
        <authorList>
            <person name="Sun Q."/>
            <person name="Sedlacek I."/>
        </authorList>
    </citation>
    <scope>NUCLEOTIDE SEQUENCE</scope>
    <source>
        <strain evidence="1">CCM 7905</strain>
    </source>
</reference>
<dbReference type="CDD" id="cd07505">
    <property type="entry name" value="HAD_BPGM-like"/>
    <property type="match status" value="1"/>
</dbReference>
<evidence type="ECO:0000313" key="2">
    <source>
        <dbReference type="Proteomes" id="UP000654257"/>
    </source>
</evidence>
<gene>
    <name evidence="1" type="ORF">GCM10007304_25240</name>
</gene>
<sequence length="216" mass="22677">MTAVLFDMDGTLLDSEKLWDIAVFELSSALGKDLTPEVRESTLGNSMMGALRKVYAHVGVDATDEALAGSAGWLNARVAELFGEGLPWRPGAKEALTMVREAGLKCALVTNTERALTEMALDTIGRDFFDATVCGDEVDATKPAPDPYLRAASLLGVDPSRCVAVEDSPTGTESASSAGCAVVVVPSEIEVPAGARRTFRTTLDGLTLADLQAALV</sequence>